<protein>
    <submittedName>
        <fullName evidence="1">Uncharacterized protein</fullName>
    </submittedName>
</protein>
<gene>
    <name evidence="1" type="ORF">L1987_43844</name>
</gene>
<dbReference type="Proteomes" id="UP001056120">
    <property type="component" value="Linkage Group LG14"/>
</dbReference>
<proteinExistence type="predicted"/>
<organism evidence="1 2">
    <name type="scientific">Smallanthus sonchifolius</name>
    <dbReference type="NCBI Taxonomy" id="185202"/>
    <lineage>
        <taxon>Eukaryota</taxon>
        <taxon>Viridiplantae</taxon>
        <taxon>Streptophyta</taxon>
        <taxon>Embryophyta</taxon>
        <taxon>Tracheophyta</taxon>
        <taxon>Spermatophyta</taxon>
        <taxon>Magnoliopsida</taxon>
        <taxon>eudicotyledons</taxon>
        <taxon>Gunneridae</taxon>
        <taxon>Pentapetalae</taxon>
        <taxon>asterids</taxon>
        <taxon>campanulids</taxon>
        <taxon>Asterales</taxon>
        <taxon>Asteraceae</taxon>
        <taxon>Asteroideae</taxon>
        <taxon>Heliantheae alliance</taxon>
        <taxon>Millerieae</taxon>
        <taxon>Smallanthus</taxon>
    </lineage>
</organism>
<name>A0ACB9GMM5_9ASTR</name>
<reference evidence="1 2" key="2">
    <citation type="journal article" date="2022" name="Mol. Ecol. Resour.">
        <title>The genomes of chicory, endive, great burdock and yacon provide insights into Asteraceae paleo-polyploidization history and plant inulin production.</title>
        <authorList>
            <person name="Fan W."/>
            <person name="Wang S."/>
            <person name="Wang H."/>
            <person name="Wang A."/>
            <person name="Jiang F."/>
            <person name="Liu H."/>
            <person name="Zhao H."/>
            <person name="Xu D."/>
            <person name="Zhang Y."/>
        </authorList>
    </citation>
    <scope>NUCLEOTIDE SEQUENCE [LARGE SCALE GENOMIC DNA]</scope>
    <source>
        <strain evidence="2">cv. Yunnan</strain>
        <tissue evidence="1">Leaves</tissue>
    </source>
</reference>
<reference evidence="2" key="1">
    <citation type="journal article" date="2022" name="Mol. Ecol. Resour.">
        <title>The genomes of chicory, endive, great burdock and yacon provide insights into Asteraceae palaeo-polyploidization history and plant inulin production.</title>
        <authorList>
            <person name="Fan W."/>
            <person name="Wang S."/>
            <person name="Wang H."/>
            <person name="Wang A."/>
            <person name="Jiang F."/>
            <person name="Liu H."/>
            <person name="Zhao H."/>
            <person name="Xu D."/>
            <person name="Zhang Y."/>
        </authorList>
    </citation>
    <scope>NUCLEOTIDE SEQUENCE [LARGE SCALE GENOMIC DNA]</scope>
    <source>
        <strain evidence="2">cv. Yunnan</strain>
    </source>
</reference>
<keyword evidence="2" id="KW-1185">Reference proteome</keyword>
<sequence length="154" mass="17282">MVLSLWYVRGPGVDNVDPYQLYDSMVQEVNEVGPSQPRRNSQEITQACRRQLDLDVGVDDDGGVEVDVGVDDDGGVEVDAGFQDDKGVKDDEGVEEFRAFVDNDIQEEPLDQDSEEDEQDVDVDLDDFDSLSDEENDRPPEEIIEEAKEGQKKK</sequence>
<dbReference type="EMBL" id="CM042031">
    <property type="protein sequence ID" value="KAI3784739.1"/>
    <property type="molecule type" value="Genomic_DNA"/>
</dbReference>
<comment type="caution">
    <text evidence="1">The sequence shown here is derived from an EMBL/GenBank/DDBJ whole genome shotgun (WGS) entry which is preliminary data.</text>
</comment>
<evidence type="ECO:0000313" key="1">
    <source>
        <dbReference type="EMBL" id="KAI3784739.1"/>
    </source>
</evidence>
<accession>A0ACB9GMM5</accession>
<evidence type="ECO:0000313" key="2">
    <source>
        <dbReference type="Proteomes" id="UP001056120"/>
    </source>
</evidence>